<accession>A0A6N2ZW97</accession>
<evidence type="ECO:0000313" key="1">
    <source>
        <dbReference type="EMBL" id="VYT83691.1"/>
    </source>
</evidence>
<dbReference type="GeneID" id="93557024"/>
<dbReference type="PROSITE" id="PS51257">
    <property type="entry name" value="PROKAR_LIPOPROTEIN"/>
    <property type="match status" value="1"/>
</dbReference>
<protein>
    <submittedName>
        <fullName evidence="1">Uncharacterized protein</fullName>
    </submittedName>
</protein>
<organism evidence="1">
    <name type="scientific">Paraprevotella clara</name>
    <dbReference type="NCBI Taxonomy" id="454154"/>
    <lineage>
        <taxon>Bacteria</taxon>
        <taxon>Pseudomonadati</taxon>
        <taxon>Bacteroidota</taxon>
        <taxon>Bacteroidia</taxon>
        <taxon>Bacteroidales</taxon>
        <taxon>Prevotellaceae</taxon>
        <taxon>Paraprevotella</taxon>
    </lineage>
</organism>
<dbReference type="RefSeq" id="WP_008619262.1">
    <property type="nucleotide sequence ID" value="NZ_CABMOJ010000020.1"/>
</dbReference>
<reference evidence="1" key="1">
    <citation type="submission" date="2019-11" db="EMBL/GenBank/DDBJ databases">
        <authorList>
            <person name="Feng L."/>
        </authorList>
    </citation>
    <scope>NUCLEOTIDE SEQUENCE</scope>
    <source>
        <strain evidence="1">PclaraLFYP37</strain>
    </source>
</reference>
<proteinExistence type="predicted"/>
<sequence>MKKFVSVFALAAFMACGAAKAQFVGTGAENNGNANEVDSLRTVVGTLSKQVDNANQAELDQKIWKDRAKYFNIGFVKQSLTSKDDYIKYKSEAGVNITWGKTYYLHKKPLWGMVKIGLDWSWMDFNYVKYSSVEEKFAYDDDFGDGNGFGNGWGYDDPFDNGWDMEEDEDYDLDFGCHQFEYGMQIGPSITVNPIHHLKVSTYFRFQPSASIMLLDDEVYYGFVPFFNFGAAVAWKAISLGVEGRWGGTKYHGVSVNDESDGYDYENEDMDASDFVDTFRQRMRTKSFRVYLSFRF</sequence>
<dbReference type="EMBL" id="CACRUT010000008">
    <property type="protein sequence ID" value="VYT83691.1"/>
    <property type="molecule type" value="Genomic_DNA"/>
</dbReference>
<gene>
    <name evidence="1" type="ORF">PCLFYP37_01257</name>
</gene>
<dbReference type="AlphaFoldDB" id="A0A6N2ZW97"/>
<name>A0A6N2ZW97_9BACT</name>